<feature type="region of interest" description="Disordered" evidence="1">
    <location>
        <begin position="91"/>
        <end position="113"/>
    </location>
</feature>
<accession>A0A8J5VRU6</accession>
<evidence type="ECO:0000256" key="1">
    <source>
        <dbReference type="SAM" id="MobiDB-lite"/>
    </source>
</evidence>
<name>A0A8J5VRU6_ZIZPA</name>
<dbReference type="GO" id="GO:0003677">
    <property type="term" value="F:DNA binding"/>
    <property type="evidence" value="ECO:0007669"/>
    <property type="project" value="InterPro"/>
</dbReference>
<dbReference type="GO" id="GO:0006351">
    <property type="term" value="P:DNA-templated transcription"/>
    <property type="evidence" value="ECO:0007669"/>
    <property type="project" value="InterPro"/>
</dbReference>
<sequence length="143" mass="15773">MFRRPEGAPVFTPGRTTTPVVATARTFSSHTSAVATAMEVDDVLEVVNCISSMVDHDGIVESHRMFLLRRTTLEMLHDRGYVPEAKLARTLPEFSPTGPTSPNSNALPSPPPSPPTLPTRYLYLSQTFLLMSLTRFHVFLCLG</sequence>
<proteinExistence type="predicted"/>
<organism evidence="3 4">
    <name type="scientific">Zizania palustris</name>
    <name type="common">Northern wild rice</name>
    <dbReference type="NCBI Taxonomy" id="103762"/>
    <lineage>
        <taxon>Eukaryota</taxon>
        <taxon>Viridiplantae</taxon>
        <taxon>Streptophyta</taxon>
        <taxon>Embryophyta</taxon>
        <taxon>Tracheophyta</taxon>
        <taxon>Spermatophyta</taxon>
        <taxon>Magnoliopsida</taxon>
        <taxon>Liliopsida</taxon>
        <taxon>Poales</taxon>
        <taxon>Poaceae</taxon>
        <taxon>BOP clade</taxon>
        <taxon>Oryzoideae</taxon>
        <taxon>Oryzeae</taxon>
        <taxon>Zizaniinae</taxon>
        <taxon>Zizania</taxon>
    </lineage>
</organism>
<dbReference type="GO" id="GO:0003899">
    <property type="term" value="F:DNA-directed RNA polymerase activity"/>
    <property type="evidence" value="ECO:0007669"/>
    <property type="project" value="InterPro"/>
</dbReference>
<dbReference type="InterPro" id="IPR005571">
    <property type="entry name" value="RNA_pol_Rpb5_N"/>
</dbReference>
<reference evidence="3" key="2">
    <citation type="submission" date="2021-02" db="EMBL/GenBank/DDBJ databases">
        <authorList>
            <person name="Kimball J.A."/>
            <person name="Haas M.W."/>
            <person name="Macchietto M."/>
            <person name="Kono T."/>
            <person name="Duquette J."/>
            <person name="Shao M."/>
        </authorList>
    </citation>
    <scope>NUCLEOTIDE SEQUENCE</scope>
    <source>
        <tissue evidence="3">Fresh leaf tissue</tissue>
    </source>
</reference>
<evidence type="ECO:0000313" key="3">
    <source>
        <dbReference type="EMBL" id="KAG8069196.1"/>
    </source>
</evidence>
<feature type="domain" description="RNA polymerase Rpb5 N-terminal" evidence="2">
    <location>
        <begin position="61"/>
        <end position="97"/>
    </location>
</feature>
<comment type="caution">
    <text evidence="3">The sequence shown here is derived from an EMBL/GenBank/DDBJ whole genome shotgun (WGS) entry which is preliminary data.</text>
</comment>
<dbReference type="Proteomes" id="UP000729402">
    <property type="component" value="Unassembled WGS sequence"/>
</dbReference>
<evidence type="ECO:0000313" key="4">
    <source>
        <dbReference type="Proteomes" id="UP000729402"/>
    </source>
</evidence>
<reference evidence="3" key="1">
    <citation type="journal article" date="2021" name="bioRxiv">
        <title>Whole Genome Assembly and Annotation of Northern Wild Rice, Zizania palustris L., Supports a Whole Genome Duplication in the Zizania Genus.</title>
        <authorList>
            <person name="Haas M."/>
            <person name="Kono T."/>
            <person name="Macchietto M."/>
            <person name="Millas R."/>
            <person name="McGilp L."/>
            <person name="Shao M."/>
            <person name="Duquette J."/>
            <person name="Hirsch C.N."/>
            <person name="Kimball J."/>
        </authorList>
    </citation>
    <scope>NUCLEOTIDE SEQUENCE</scope>
    <source>
        <tissue evidence="3">Fresh leaf tissue</tissue>
    </source>
</reference>
<dbReference type="Pfam" id="PF03871">
    <property type="entry name" value="RNA_pol_Rpb5_N"/>
    <property type="match status" value="1"/>
</dbReference>
<dbReference type="AlphaFoldDB" id="A0A8J5VRU6"/>
<evidence type="ECO:0000259" key="2">
    <source>
        <dbReference type="Pfam" id="PF03871"/>
    </source>
</evidence>
<protein>
    <recommendedName>
        <fullName evidence="2">RNA polymerase Rpb5 N-terminal domain-containing protein</fullName>
    </recommendedName>
</protein>
<keyword evidence="4" id="KW-1185">Reference proteome</keyword>
<gene>
    <name evidence="3" type="ORF">GUJ93_ZPchr0005g14514</name>
</gene>
<dbReference type="EMBL" id="JAAALK010000284">
    <property type="protein sequence ID" value="KAG8069196.1"/>
    <property type="molecule type" value="Genomic_DNA"/>
</dbReference>